<evidence type="ECO:0000256" key="1">
    <source>
        <dbReference type="ARBA" id="ARBA00005762"/>
    </source>
</evidence>
<dbReference type="GO" id="GO:0003968">
    <property type="term" value="F:RNA-directed RNA polymerase activity"/>
    <property type="evidence" value="ECO:0007669"/>
    <property type="project" value="UniProtKB-KW"/>
</dbReference>
<name>A0AAN6UBT2_9PEZI</name>
<keyword evidence="3 8" id="KW-0808">Transferase</keyword>
<comment type="catalytic activity">
    <reaction evidence="7 8">
        <text>RNA(n) + a ribonucleoside 5'-triphosphate = RNA(n+1) + diphosphate</text>
        <dbReference type="Rhea" id="RHEA:21248"/>
        <dbReference type="Rhea" id="RHEA-COMP:14527"/>
        <dbReference type="Rhea" id="RHEA-COMP:17342"/>
        <dbReference type="ChEBI" id="CHEBI:33019"/>
        <dbReference type="ChEBI" id="CHEBI:61557"/>
        <dbReference type="ChEBI" id="CHEBI:140395"/>
        <dbReference type="EC" id="2.7.7.48"/>
    </reaction>
</comment>
<dbReference type="InterPro" id="IPR007855">
    <property type="entry name" value="RDRP"/>
</dbReference>
<feature type="domain" description="RDRP C-terminal head" evidence="11">
    <location>
        <begin position="994"/>
        <end position="1135"/>
    </location>
</feature>
<keyword evidence="4 8" id="KW-0548">Nucleotidyltransferase</keyword>
<evidence type="ECO:0000256" key="4">
    <source>
        <dbReference type="ARBA" id="ARBA00022695"/>
    </source>
</evidence>
<dbReference type="Proteomes" id="UP001304895">
    <property type="component" value="Unassembled WGS sequence"/>
</dbReference>
<dbReference type="EC" id="2.7.7.48" evidence="8"/>
<evidence type="ECO:0000259" key="11">
    <source>
        <dbReference type="Pfam" id="PF26253"/>
    </source>
</evidence>
<sequence length="1395" mass="157444">MVPRSPTSLPGLFPDGVQTTVLPPQDTPELRPRLGANGTDWRGGGRTSFYRGHLRQGENTLTTPTGNTCPASSVIPVTKLSFGVLTQPTTFMEKKEVRPLGEELGLKFTADFKRRLLNIHFPLMVGQGLQYHRVDIKFTIIKKIYRINTGREGSTLVITVDDAPLVWKKAENVSGERWADRRFWGEYQLWHRAVEIRPQSENPRTGPVSIDMAYGDVDLGRWTTYWMDLDKAGEERWTAIEMHLHDWNIRTTLDVQFMQVPGKDIELWGMLADQVPTTSTETSLTSWNNGLAAALLDSTAQISLPFDVRYQLEVCLSRGILCEYNIKREFLEELQEMSSRDTKDPNRARLILEYAADQGTTIYNPMDLLKDRAALTYYPTALHIPPYCALVRKVTITPTRIYFSTPTVETTNRVVRHYRQVQDHFLRVQFTDELLDGRIRACETDRDDELYTRIYRVLIQGIRMGTWHWKFLAFGNSQIRENGAFFFCQQGDGSPVSCDTIRQWMGNFTHISSIAKLAARLGQCFSTTRLLRHILAPRIVKIDDMEKDGFCFTDGVGKISGVLAHFVSDDWNLYPAPSAFQFRMGGCKGILVAWPEVKGIEVHIRPSQEKFSAEYNGLEIIRCSQFSCATLNRQTILVLSCLGVPDDVFIDMMKKQLDDYNTAMNDKNMALELLNAYVDENMTTTTIATMIRNGFMHSREPFVRTVFQLWRSWSIKALKEKARLIVDQGAFVLGCVDETGTLRGHSKATEGWSPISQDQLPQIFLQVPDPRDRRTYKVITGLCIVGRNPSLHPGDIRVVEAVDIPQLQHIRDVVVFPLKGDRDVPSMLSGGDLDGDDFFVIWDPKLLPTEWGHPPMNYTAPKALVEKTTSITKSLASFFVLFMKNDRLPLIAHAHLATADSEIDGAKHPKCLQLAQLHSTAVDYVKSGIPAQWNKNLDPRKYPHFMEKLRAKSYHSTSVLGKLYDMIDKEVFDNRENYKLPFDKRILERFQLDNELLKEARKIKSQYDIGMRRIMGQLEIRTEFEIWSSFVLSRPRVGSDYKIQEKVGRESAGLKKQFRDLCITAAGDRAFDKLGPFVAAMYRVTWEETRIALYEARQPHVLSNGTVGLRKVTSRSMPLISFPWLFADELGKIATGSERLGGLGDLGPDRSWTEPKPREVLETARDILAMDYTRTSDGRCIHRGEILQLFRHDGEGSDDGGTYYNDGVISSDQDLLTPDNATSPTEQDSPVSLGLEETVADDGTDDLSNLVGMSFSRETSPIYSQLPATATRTTFDLLSSDVEDGNIASSACPTMAPTYLTTAEITSALAVRPRHGSADELVTSRAGGGSVVLDSMRSWETVAGIYGRTVTPTPAVGKEEEEEEEEDVEYEELEFTEAVVEVEEETVLERAARLG</sequence>
<evidence type="ECO:0000313" key="12">
    <source>
        <dbReference type="EMBL" id="KAK4130127.1"/>
    </source>
</evidence>
<comment type="caution">
    <text evidence="12">The sequence shown here is derived from an EMBL/GenBank/DDBJ whole genome shotgun (WGS) entry which is preliminary data.</text>
</comment>
<dbReference type="InterPro" id="IPR057596">
    <property type="entry name" value="RDRP_core"/>
</dbReference>
<dbReference type="PANTHER" id="PTHR23079">
    <property type="entry name" value="RNA-DEPENDENT RNA POLYMERASE"/>
    <property type="match status" value="1"/>
</dbReference>
<proteinExistence type="inferred from homology"/>
<evidence type="ECO:0000256" key="8">
    <source>
        <dbReference type="RuleBase" id="RU363098"/>
    </source>
</evidence>
<dbReference type="GO" id="GO:0031380">
    <property type="term" value="C:nuclear RNA-directed RNA polymerase complex"/>
    <property type="evidence" value="ECO:0007669"/>
    <property type="project" value="TreeGrafter"/>
</dbReference>
<reference evidence="12" key="2">
    <citation type="submission" date="2023-05" db="EMBL/GenBank/DDBJ databases">
        <authorList>
            <consortium name="Lawrence Berkeley National Laboratory"/>
            <person name="Steindorff A."/>
            <person name="Hensen N."/>
            <person name="Bonometti L."/>
            <person name="Westerberg I."/>
            <person name="Brannstrom I.O."/>
            <person name="Guillou S."/>
            <person name="Cros-Aarteil S."/>
            <person name="Calhoun S."/>
            <person name="Haridas S."/>
            <person name="Kuo A."/>
            <person name="Mondo S."/>
            <person name="Pangilinan J."/>
            <person name="Riley R."/>
            <person name="Labutti K."/>
            <person name="Andreopoulos B."/>
            <person name="Lipzen A."/>
            <person name="Chen C."/>
            <person name="Yanf M."/>
            <person name="Daum C."/>
            <person name="Ng V."/>
            <person name="Clum A."/>
            <person name="Ohm R."/>
            <person name="Martin F."/>
            <person name="Silar P."/>
            <person name="Natvig D."/>
            <person name="Lalanne C."/>
            <person name="Gautier V."/>
            <person name="Ament-Velasquez S.L."/>
            <person name="Kruys A."/>
            <person name="Hutchinson M.I."/>
            <person name="Powell A.J."/>
            <person name="Barry K."/>
            <person name="Miller A.N."/>
            <person name="Grigoriev I.V."/>
            <person name="Debuchy R."/>
            <person name="Gladieux P."/>
            <person name="Thoren M.H."/>
            <person name="Johannesson H."/>
        </authorList>
    </citation>
    <scope>NUCLEOTIDE SEQUENCE</scope>
    <source>
        <strain evidence="12">CBS 123565</strain>
    </source>
</reference>
<reference evidence="12" key="1">
    <citation type="journal article" date="2023" name="Mol. Phylogenet. Evol.">
        <title>Genome-scale phylogeny and comparative genomics of the fungal order Sordariales.</title>
        <authorList>
            <person name="Hensen N."/>
            <person name="Bonometti L."/>
            <person name="Westerberg I."/>
            <person name="Brannstrom I.O."/>
            <person name="Guillou S."/>
            <person name="Cros-Aarteil S."/>
            <person name="Calhoun S."/>
            <person name="Haridas S."/>
            <person name="Kuo A."/>
            <person name="Mondo S."/>
            <person name="Pangilinan J."/>
            <person name="Riley R."/>
            <person name="LaButti K."/>
            <person name="Andreopoulos B."/>
            <person name="Lipzen A."/>
            <person name="Chen C."/>
            <person name="Yan M."/>
            <person name="Daum C."/>
            <person name="Ng V."/>
            <person name="Clum A."/>
            <person name="Steindorff A."/>
            <person name="Ohm R.A."/>
            <person name="Martin F."/>
            <person name="Silar P."/>
            <person name="Natvig D.O."/>
            <person name="Lalanne C."/>
            <person name="Gautier V."/>
            <person name="Ament-Velasquez S.L."/>
            <person name="Kruys A."/>
            <person name="Hutchinson M.I."/>
            <person name="Powell A.J."/>
            <person name="Barry K."/>
            <person name="Miller A.N."/>
            <person name="Grigoriev I.V."/>
            <person name="Debuchy R."/>
            <person name="Gladieux P."/>
            <person name="Hiltunen Thoren M."/>
            <person name="Johannesson H."/>
        </authorList>
    </citation>
    <scope>NUCLEOTIDE SEQUENCE</scope>
    <source>
        <strain evidence="12">CBS 123565</strain>
    </source>
</reference>
<feature type="domain" description="RDRP core" evidence="10">
    <location>
        <begin position="396"/>
        <end position="967"/>
    </location>
</feature>
<dbReference type="Pfam" id="PF26253">
    <property type="entry name" value="RdRP_head"/>
    <property type="match status" value="1"/>
</dbReference>
<dbReference type="GO" id="GO:0003723">
    <property type="term" value="F:RNA binding"/>
    <property type="evidence" value="ECO:0007669"/>
    <property type="project" value="UniProtKB-KW"/>
</dbReference>
<feature type="compositionally biased region" description="Polar residues" evidence="9">
    <location>
        <begin position="1208"/>
        <end position="1230"/>
    </location>
</feature>
<protein>
    <recommendedName>
        <fullName evidence="8">RNA-dependent RNA polymerase</fullName>
        <ecNumber evidence="8">2.7.7.48</ecNumber>
    </recommendedName>
</protein>
<keyword evidence="2 8" id="KW-0696">RNA-directed RNA polymerase</keyword>
<evidence type="ECO:0000259" key="10">
    <source>
        <dbReference type="Pfam" id="PF05183"/>
    </source>
</evidence>
<feature type="region of interest" description="Disordered" evidence="9">
    <location>
        <begin position="1352"/>
        <end position="1372"/>
    </location>
</feature>
<evidence type="ECO:0000256" key="7">
    <source>
        <dbReference type="ARBA" id="ARBA00048744"/>
    </source>
</evidence>
<accession>A0AAN6UBT2</accession>
<dbReference type="InterPro" id="IPR058752">
    <property type="entry name" value="RDRP_C_head"/>
</dbReference>
<organism evidence="12 13">
    <name type="scientific">Trichocladium antarcticum</name>
    <dbReference type="NCBI Taxonomy" id="1450529"/>
    <lineage>
        <taxon>Eukaryota</taxon>
        <taxon>Fungi</taxon>
        <taxon>Dikarya</taxon>
        <taxon>Ascomycota</taxon>
        <taxon>Pezizomycotina</taxon>
        <taxon>Sordariomycetes</taxon>
        <taxon>Sordariomycetidae</taxon>
        <taxon>Sordariales</taxon>
        <taxon>Chaetomiaceae</taxon>
        <taxon>Trichocladium</taxon>
    </lineage>
</organism>
<dbReference type="PANTHER" id="PTHR23079:SF55">
    <property type="entry name" value="RNA-DIRECTED RNA POLYMERASE"/>
    <property type="match status" value="1"/>
</dbReference>
<evidence type="ECO:0000256" key="5">
    <source>
        <dbReference type="ARBA" id="ARBA00022884"/>
    </source>
</evidence>
<feature type="region of interest" description="Disordered" evidence="9">
    <location>
        <begin position="1201"/>
        <end position="1231"/>
    </location>
</feature>
<dbReference type="Pfam" id="PF05183">
    <property type="entry name" value="RdRP"/>
    <property type="match status" value="1"/>
</dbReference>
<keyword evidence="13" id="KW-1185">Reference proteome</keyword>
<keyword evidence="6" id="KW-0943">RNA-mediated gene silencing</keyword>
<dbReference type="EMBL" id="MU853442">
    <property type="protein sequence ID" value="KAK4130127.1"/>
    <property type="molecule type" value="Genomic_DNA"/>
</dbReference>
<evidence type="ECO:0000256" key="6">
    <source>
        <dbReference type="ARBA" id="ARBA00023158"/>
    </source>
</evidence>
<evidence type="ECO:0000313" key="13">
    <source>
        <dbReference type="Proteomes" id="UP001304895"/>
    </source>
</evidence>
<keyword evidence="5 8" id="KW-0694">RNA-binding</keyword>
<gene>
    <name evidence="12" type="ORF">BT67DRAFT_241829</name>
</gene>
<dbReference type="GO" id="GO:0030422">
    <property type="term" value="P:siRNA processing"/>
    <property type="evidence" value="ECO:0007669"/>
    <property type="project" value="TreeGrafter"/>
</dbReference>
<evidence type="ECO:0000256" key="9">
    <source>
        <dbReference type="SAM" id="MobiDB-lite"/>
    </source>
</evidence>
<evidence type="ECO:0000256" key="2">
    <source>
        <dbReference type="ARBA" id="ARBA00022484"/>
    </source>
</evidence>
<evidence type="ECO:0000256" key="3">
    <source>
        <dbReference type="ARBA" id="ARBA00022679"/>
    </source>
</evidence>
<comment type="similarity">
    <text evidence="1 8">Belongs to the RdRP family.</text>
</comment>
<feature type="compositionally biased region" description="Acidic residues" evidence="9">
    <location>
        <begin position="1359"/>
        <end position="1372"/>
    </location>
</feature>